<comment type="caution">
    <text evidence="1">The sequence shown here is derived from an EMBL/GenBank/DDBJ whole genome shotgun (WGS) entry which is preliminary data.</text>
</comment>
<proteinExistence type="predicted"/>
<dbReference type="Proteomes" id="UP001150581">
    <property type="component" value="Unassembled WGS sequence"/>
</dbReference>
<reference evidence="1" key="1">
    <citation type="submission" date="2022-07" db="EMBL/GenBank/DDBJ databases">
        <title>Phylogenomic reconstructions and comparative analyses of Kickxellomycotina fungi.</title>
        <authorList>
            <person name="Reynolds N.K."/>
            <person name="Stajich J.E."/>
            <person name="Barry K."/>
            <person name="Grigoriev I.V."/>
            <person name="Crous P."/>
            <person name="Smith M.E."/>
        </authorList>
    </citation>
    <scope>NUCLEOTIDE SEQUENCE</scope>
    <source>
        <strain evidence="1">Benny 63K</strain>
    </source>
</reference>
<organism evidence="1 2">
    <name type="scientific">Kickxella alabastrina</name>
    <dbReference type="NCBI Taxonomy" id="61397"/>
    <lineage>
        <taxon>Eukaryota</taxon>
        <taxon>Fungi</taxon>
        <taxon>Fungi incertae sedis</taxon>
        <taxon>Zoopagomycota</taxon>
        <taxon>Kickxellomycotina</taxon>
        <taxon>Kickxellomycetes</taxon>
        <taxon>Kickxellales</taxon>
        <taxon>Kickxellaceae</taxon>
        <taxon>Kickxella</taxon>
    </lineage>
</organism>
<evidence type="ECO:0000313" key="2">
    <source>
        <dbReference type="Proteomes" id="UP001150581"/>
    </source>
</evidence>
<evidence type="ECO:0000313" key="1">
    <source>
        <dbReference type="EMBL" id="KAJ1902283.1"/>
    </source>
</evidence>
<keyword evidence="2" id="KW-1185">Reference proteome</keyword>
<gene>
    <name evidence="1" type="primary">prp1</name>
    <name evidence="1" type="ORF">LPJ66_000170</name>
</gene>
<accession>A0ACC1IWU3</accession>
<name>A0ACC1IWU3_9FUNG</name>
<sequence length="937" mass="98767">MFSVTKDFLGKPAPPGYVAGLGRGASGFTTRSDIGPARAAAAATATATATAPATATAAGDSSSRATGGTKASLAASVDIRFQDAENEEGLFSNMRYEADDEEADRVWAQIDAQMEQRHAGKRKSPHGTAATGDVPVIEAQLRGLKKELGAVTAEEWSGIPEVSQVAETAARAKRRRKAAADGRRGERFSQVSDRTLVSGLGLAGPDQAIDAAGGAATDLLAIGQARDSVLRMTLDQQQQQQQRLGGARPKEAVDAQGYLTSLGSLGAARAAEVGDIGRARELLRSVTAANPTSAPGWLARARVEEMAGEQARARRVILEACERCARSEDVWVEAARLHATAEARAILASGVRHCPQSVRLWSAAADLEIGQARRRVLRRALEKVPGSQALWMDAVSMEDGAADARVLLAHAVELCPGSVALWLALAKLETRENARRVLNRARRAVPASADVWVAAARLEEQHQGGSAVLLRVMAKAVAALAQTVDRAGWLRLAVQSAADGYPGTCGAIVRAASAAGFDADDAPEDRARALAAEADAVAAQSMATARALYAAALDLQPGSADLWRAAADAEAEHGAGAGLAGLLERATRSCPRAEVLWLMAAKHAWAAQGSVARARAVLEAAFAANPGSEQLLLAAVKLESRSGQPQRALALLARAREMRFGGGQGALGTARIWMKSAVLLRQAGRPDEALALCRDALARFPQCPKLWLVCAQLEAQGGHMRDAQATLSRALKLCPTAVALWTQAAAMAAAADQPTRARAILERARVHVPRSAALWLQAVRLEARALGAPVARTTLARALQECPHAACLWAEGIVLADRAQRKARSVDALKNAGGVEVVVMVARLFWAEGKVDKARAWFARACVQDADHGDAWAWRWRFEQASGGAVGAVEAECARAEPRHGEVWPRVAKAPENAHLTTAEVLRKAAAALSSLPQLQQ</sequence>
<dbReference type="EMBL" id="JANBPG010000003">
    <property type="protein sequence ID" value="KAJ1902283.1"/>
    <property type="molecule type" value="Genomic_DNA"/>
</dbReference>
<protein>
    <submittedName>
        <fullName evidence="1">U4/U6 x U5 tri-snRNP complex subunit Prp1</fullName>
    </submittedName>
</protein>